<accession>X1A188</accession>
<dbReference type="EMBL" id="BART01013291">
    <property type="protein sequence ID" value="GAG75850.1"/>
    <property type="molecule type" value="Genomic_DNA"/>
</dbReference>
<evidence type="ECO:0008006" key="2">
    <source>
        <dbReference type="Google" id="ProtNLM"/>
    </source>
</evidence>
<dbReference type="AlphaFoldDB" id="X1A188"/>
<evidence type="ECO:0000313" key="1">
    <source>
        <dbReference type="EMBL" id="GAG75850.1"/>
    </source>
</evidence>
<feature type="non-terminal residue" evidence="1">
    <location>
        <position position="1"/>
    </location>
</feature>
<name>X1A188_9ZZZZ</name>
<dbReference type="Gene3D" id="3.10.20.590">
    <property type="match status" value="1"/>
</dbReference>
<gene>
    <name evidence="1" type="ORF">S01H4_27264</name>
</gene>
<proteinExistence type="predicted"/>
<sequence>SKEEVQQVALADERIKTFIGDKPIRKVVVVPGRLVNVVV</sequence>
<comment type="caution">
    <text evidence="1">The sequence shown here is derived from an EMBL/GenBank/DDBJ whole genome shotgun (WGS) entry which is preliminary data.</text>
</comment>
<reference evidence="1" key="1">
    <citation type="journal article" date="2014" name="Front. Microbiol.">
        <title>High frequency of phylogenetically diverse reductive dehalogenase-homologous genes in deep subseafloor sedimentary metagenomes.</title>
        <authorList>
            <person name="Kawai M."/>
            <person name="Futagami T."/>
            <person name="Toyoda A."/>
            <person name="Takaki Y."/>
            <person name="Nishi S."/>
            <person name="Hori S."/>
            <person name="Arai W."/>
            <person name="Tsubouchi T."/>
            <person name="Morono Y."/>
            <person name="Uchiyama I."/>
            <person name="Ito T."/>
            <person name="Fujiyama A."/>
            <person name="Inagaki F."/>
            <person name="Takami H."/>
        </authorList>
    </citation>
    <scope>NUCLEOTIDE SEQUENCE</scope>
    <source>
        <strain evidence="1">Expedition CK06-06</strain>
    </source>
</reference>
<organism evidence="1">
    <name type="scientific">marine sediment metagenome</name>
    <dbReference type="NCBI Taxonomy" id="412755"/>
    <lineage>
        <taxon>unclassified sequences</taxon>
        <taxon>metagenomes</taxon>
        <taxon>ecological metagenomes</taxon>
    </lineage>
</organism>
<protein>
    <recommendedName>
        <fullName evidence="2">Leucine--tRNA ligase</fullName>
    </recommendedName>
</protein>